<feature type="compositionally biased region" description="Acidic residues" evidence="14">
    <location>
        <begin position="724"/>
        <end position="734"/>
    </location>
</feature>
<sequence length="857" mass="94968">MSAPDYQVDLTNCDREPIHQLGRIQSFGALLAVNADWFISQRSTNVEELLGLESEIEIGTKLKDVFAELAVDRLRSAVSGLIDDDQIERLFGVDLCDDGNLFDCALHCSGPYSVIEIERHKQGDISRQLGLLRPAMQRLEKQDDLDTLLEEAARQVRTTLHMDRVMVYRFHSDLSGEVVAEAAREDLEKFRGLRYPKSDIPAQARELYVRNRFRIISDVNDESVAIEPGTTAEGTPLDLSMSTLRAVSPIHIEYLRNMGVEASLSISIVIGGKLWGLFACHHYSPKFLPYSQRTAAELYSEMVSLLIERALNKNHALLRERGREVRDRLMRDIVAGQSLLQSLPTLDPVIGQIIPHDGISIFVDDIYKVSGRGPNEEEFRAIVKSLNASATSRVLAVDEMAERFPRAERFADRAVGALVIPVSRSPRDYLILWRSSLDQVVAWAGNPDKPVEMGPNGARLTPRKSFEAWQETVEGKSSPWTGGELQMADQLRVSLLEIILRLTDKDLEERRKAQAQQELLIAELNHRVRNILNLIRGLINQSRGDARDIETFTEIVGGRVSALATAHDNITKGNWSSAPLSELIDSEVQAYLAGKTDRLRVTGPEAQINPEAYTVLALVIHEMITNSAKYGSLSDSAGLLEITTKRDYDDSLVIEWSESQGPPVKPPSRRGFGSTIIERSIPHELGGESKVDYRLSGVEASFRVPERFVTWEEAAHTGTTSADSEPDDDTDSEAASDKKPAPGSVLLVEDSMIIALDAEDCLKELGVERVRVESSVAGALEALSKNEFEAAILDYNLGGENSEAIARELASRGTPFWMATGYGEMKERVEELGARGLLTKPYGKSELEKLLADLAGD</sequence>
<dbReference type="RefSeq" id="WP_160595563.1">
    <property type="nucleotide sequence ID" value="NZ_WTYI01000001.1"/>
</dbReference>
<dbReference type="InterPro" id="IPR011102">
    <property type="entry name" value="Sig_transdc_His_kinase_HWE"/>
</dbReference>
<keyword evidence="3" id="KW-0600">Photoreceptor protein</keyword>
<keyword evidence="9" id="KW-0067">ATP-binding</keyword>
<evidence type="ECO:0000259" key="16">
    <source>
        <dbReference type="PROSITE" id="PS50110"/>
    </source>
</evidence>
<keyword evidence="8" id="KW-0418">Kinase</keyword>
<keyword evidence="6" id="KW-0808">Transferase</keyword>
<dbReference type="SUPFAM" id="SSF55785">
    <property type="entry name" value="PYP-like sensor domain (PAS domain)"/>
    <property type="match status" value="1"/>
</dbReference>
<evidence type="ECO:0000313" key="18">
    <source>
        <dbReference type="Proteomes" id="UP000432727"/>
    </source>
</evidence>
<dbReference type="SUPFAM" id="SSF52172">
    <property type="entry name" value="CheY-like"/>
    <property type="match status" value="1"/>
</dbReference>
<reference evidence="17 18" key="1">
    <citation type="submission" date="2019-12" db="EMBL/GenBank/DDBJ databases">
        <title>Genomic-based taxomic classification of the family Erythrobacteraceae.</title>
        <authorList>
            <person name="Xu L."/>
        </authorList>
    </citation>
    <scope>NUCLEOTIDE SEQUENCE [LARGE SCALE GENOMIC DNA]</scope>
    <source>
        <strain evidence="17 18">JCM 12189</strain>
    </source>
</reference>
<comment type="caution">
    <text evidence="17">The sequence shown here is derived from an EMBL/GenBank/DDBJ whole genome shotgun (WGS) entry which is preliminary data.</text>
</comment>
<evidence type="ECO:0000256" key="10">
    <source>
        <dbReference type="ARBA" id="ARBA00022991"/>
    </source>
</evidence>
<dbReference type="Gene3D" id="3.30.450.40">
    <property type="match status" value="1"/>
</dbReference>
<dbReference type="Proteomes" id="UP000432727">
    <property type="component" value="Unassembled WGS sequence"/>
</dbReference>
<dbReference type="InterPro" id="IPR009219">
    <property type="entry name" value="Bactrphtchr_CheY"/>
</dbReference>
<dbReference type="SMART" id="SM00911">
    <property type="entry name" value="HWE_HK"/>
    <property type="match status" value="1"/>
</dbReference>
<feature type="domain" description="Response regulatory" evidence="16">
    <location>
        <begin position="744"/>
        <end position="855"/>
    </location>
</feature>
<evidence type="ECO:0000256" key="3">
    <source>
        <dbReference type="ARBA" id="ARBA00022543"/>
    </source>
</evidence>
<dbReference type="PROSITE" id="PS50046">
    <property type="entry name" value="PHYTOCHROME_2"/>
    <property type="match status" value="1"/>
</dbReference>
<dbReference type="InterPro" id="IPR016132">
    <property type="entry name" value="Phyto_chromo_attachment"/>
</dbReference>
<dbReference type="Gene3D" id="3.30.450.270">
    <property type="match status" value="1"/>
</dbReference>
<dbReference type="PANTHER" id="PTHR41523">
    <property type="entry name" value="TWO-COMPONENT SYSTEM SENSOR PROTEIN"/>
    <property type="match status" value="1"/>
</dbReference>
<keyword evidence="18" id="KW-1185">Reference proteome</keyword>
<dbReference type="Pfam" id="PF08446">
    <property type="entry name" value="PAS_2"/>
    <property type="match status" value="1"/>
</dbReference>
<dbReference type="Pfam" id="PF00360">
    <property type="entry name" value="PHY"/>
    <property type="match status" value="1"/>
</dbReference>
<feature type="coiled-coil region" evidence="13">
    <location>
        <begin position="505"/>
        <end position="541"/>
    </location>
</feature>
<organism evidence="17 18">
    <name type="scientific">Qipengyuania aquimaris</name>
    <dbReference type="NCBI Taxonomy" id="255984"/>
    <lineage>
        <taxon>Bacteria</taxon>
        <taxon>Pseudomonadati</taxon>
        <taxon>Pseudomonadota</taxon>
        <taxon>Alphaproteobacteria</taxon>
        <taxon>Sphingomonadales</taxon>
        <taxon>Erythrobacteraceae</taxon>
        <taxon>Qipengyuania</taxon>
    </lineage>
</organism>
<dbReference type="GO" id="GO:0009881">
    <property type="term" value="F:photoreceptor activity"/>
    <property type="evidence" value="ECO:0007669"/>
    <property type="project" value="UniProtKB-KW"/>
</dbReference>
<evidence type="ECO:0000256" key="4">
    <source>
        <dbReference type="ARBA" id="ARBA00022553"/>
    </source>
</evidence>
<evidence type="ECO:0000256" key="13">
    <source>
        <dbReference type="SAM" id="Coils"/>
    </source>
</evidence>
<dbReference type="Pfam" id="PF00072">
    <property type="entry name" value="Response_reg"/>
    <property type="match status" value="1"/>
</dbReference>
<comment type="catalytic activity">
    <reaction evidence="1">
        <text>ATP + protein L-histidine = ADP + protein N-phospho-L-histidine.</text>
        <dbReference type="EC" id="2.7.13.3"/>
    </reaction>
</comment>
<name>A0A6I4TKV4_9SPHN</name>
<dbReference type="EC" id="2.7.13.3" evidence="2"/>
<keyword evidence="4 12" id="KW-0597">Phosphoprotein</keyword>
<keyword evidence="5" id="KW-0716">Sensory transduction</keyword>
<evidence type="ECO:0000256" key="5">
    <source>
        <dbReference type="ARBA" id="ARBA00022606"/>
    </source>
</evidence>
<evidence type="ECO:0000256" key="6">
    <source>
        <dbReference type="ARBA" id="ARBA00022679"/>
    </source>
</evidence>
<feature type="modified residue" description="4-aspartylphosphate" evidence="12">
    <location>
        <position position="794"/>
    </location>
</feature>
<evidence type="ECO:0000256" key="1">
    <source>
        <dbReference type="ARBA" id="ARBA00000085"/>
    </source>
</evidence>
<dbReference type="OrthoDB" id="136506at2"/>
<dbReference type="GO" id="GO:0004673">
    <property type="term" value="F:protein histidine kinase activity"/>
    <property type="evidence" value="ECO:0007669"/>
    <property type="project" value="UniProtKB-EC"/>
</dbReference>
<accession>A0A6I4TKV4</accession>
<evidence type="ECO:0000256" key="8">
    <source>
        <dbReference type="ARBA" id="ARBA00022777"/>
    </source>
</evidence>
<dbReference type="InterPro" id="IPR013654">
    <property type="entry name" value="PAS_2"/>
</dbReference>
<feature type="region of interest" description="Disordered" evidence="14">
    <location>
        <begin position="715"/>
        <end position="742"/>
    </location>
</feature>
<dbReference type="PROSITE" id="PS50110">
    <property type="entry name" value="RESPONSE_REGULATORY"/>
    <property type="match status" value="1"/>
</dbReference>
<evidence type="ECO:0000256" key="14">
    <source>
        <dbReference type="SAM" id="MobiDB-lite"/>
    </source>
</evidence>
<evidence type="ECO:0000259" key="15">
    <source>
        <dbReference type="PROSITE" id="PS50046"/>
    </source>
</evidence>
<dbReference type="AlphaFoldDB" id="A0A6I4TKV4"/>
<dbReference type="Gene3D" id="3.30.565.10">
    <property type="entry name" value="Histidine kinase-like ATPase, C-terminal domain"/>
    <property type="match status" value="1"/>
</dbReference>
<gene>
    <name evidence="17" type="ORF">GRI34_08575</name>
</gene>
<dbReference type="SUPFAM" id="SSF55781">
    <property type="entry name" value="GAF domain-like"/>
    <property type="match status" value="2"/>
</dbReference>
<keyword evidence="11" id="KW-0675">Receptor</keyword>
<evidence type="ECO:0000256" key="9">
    <source>
        <dbReference type="ARBA" id="ARBA00022840"/>
    </source>
</evidence>
<evidence type="ECO:0000313" key="17">
    <source>
        <dbReference type="EMBL" id="MXO96466.1"/>
    </source>
</evidence>
<dbReference type="Gene3D" id="3.40.50.2300">
    <property type="match status" value="1"/>
</dbReference>
<dbReference type="PRINTS" id="PR01033">
    <property type="entry name" value="PHYTOCHROME"/>
</dbReference>
<dbReference type="InterPro" id="IPR013515">
    <property type="entry name" value="Phytochrome_cen-reg"/>
</dbReference>
<evidence type="ECO:0000256" key="7">
    <source>
        <dbReference type="ARBA" id="ARBA00022741"/>
    </source>
</evidence>
<dbReference type="InterPro" id="IPR003018">
    <property type="entry name" value="GAF"/>
</dbReference>
<dbReference type="InterPro" id="IPR029016">
    <property type="entry name" value="GAF-like_dom_sf"/>
</dbReference>
<keyword evidence="7" id="KW-0547">Nucleotide-binding</keyword>
<dbReference type="GO" id="GO:0009584">
    <property type="term" value="P:detection of visible light"/>
    <property type="evidence" value="ECO:0007669"/>
    <property type="project" value="InterPro"/>
</dbReference>
<dbReference type="Pfam" id="PF01590">
    <property type="entry name" value="GAF"/>
    <property type="match status" value="1"/>
</dbReference>
<keyword evidence="10" id="KW-0157">Chromophore</keyword>
<dbReference type="InterPro" id="IPR036890">
    <property type="entry name" value="HATPase_C_sf"/>
</dbReference>
<dbReference type="SMART" id="SM00448">
    <property type="entry name" value="REC"/>
    <property type="match status" value="1"/>
</dbReference>
<dbReference type="InterPro" id="IPR035965">
    <property type="entry name" value="PAS-like_dom_sf"/>
</dbReference>
<dbReference type="EMBL" id="WTYI01000001">
    <property type="protein sequence ID" value="MXO96466.1"/>
    <property type="molecule type" value="Genomic_DNA"/>
</dbReference>
<dbReference type="Pfam" id="PF07536">
    <property type="entry name" value="HWE_HK"/>
    <property type="match status" value="1"/>
</dbReference>
<dbReference type="InterPro" id="IPR001789">
    <property type="entry name" value="Sig_transdc_resp-reg_receiver"/>
</dbReference>
<dbReference type="SMART" id="SM00065">
    <property type="entry name" value="GAF"/>
    <property type="match status" value="1"/>
</dbReference>
<protein>
    <recommendedName>
        <fullName evidence="2">histidine kinase</fullName>
        <ecNumber evidence="2">2.7.13.3</ecNumber>
    </recommendedName>
</protein>
<evidence type="ECO:0000256" key="12">
    <source>
        <dbReference type="PROSITE-ProRule" id="PRU00169"/>
    </source>
</evidence>
<dbReference type="PIRSF" id="PIRSF036397">
    <property type="entry name" value="Bactrphtchrm_rec"/>
    <property type="match status" value="1"/>
</dbReference>
<dbReference type="InterPro" id="IPR001294">
    <property type="entry name" value="Phytochrome"/>
</dbReference>
<evidence type="ECO:0000256" key="2">
    <source>
        <dbReference type="ARBA" id="ARBA00012438"/>
    </source>
</evidence>
<keyword evidence="13" id="KW-0175">Coiled coil</keyword>
<evidence type="ECO:0000256" key="11">
    <source>
        <dbReference type="ARBA" id="ARBA00023170"/>
    </source>
</evidence>
<proteinExistence type="predicted"/>
<dbReference type="Gene3D" id="3.30.450.20">
    <property type="entry name" value="PAS domain"/>
    <property type="match status" value="1"/>
</dbReference>
<dbReference type="InterPro" id="IPR043150">
    <property type="entry name" value="Phytochrome_PHY_sf"/>
</dbReference>
<dbReference type="GO" id="GO:0000160">
    <property type="term" value="P:phosphorelay signal transduction system"/>
    <property type="evidence" value="ECO:0007669"/>
    <property type="project" value="InterPro"/>
</dbReference>
<dbReference type="PANTHER" id="PTHR41523:SF8">
    <property type="entry name" value="ETHYLENE RESPONSE SENSOR PROTEIN"/>
    <property type="match status" value="1"/>
</dbReference>
<dbReference type="GO" id="GO:0006355">
    <property type="term" value="P:regulation of DNA-templated transcription"/>
    <property type="evidence" value="ECO:0007669"/>
    <property type="project" value="InterPro"/>
</dbReference>
<feature type="domain" description="Phytochrome chromophore attachment site" evidence="15">
    <location>
        <begin position="144"/>
        <end position="301"/>
    </location>
</feature>
<dbReference type="GO" id="GO:0005524">
    <property type="term" value="F:ATP binding"/>
    <property type="evidence" value="ECO:0007669"/>
    <property type="project" value="UniProtKB-KW"/>
</dbReference>
<dbReference type="InterPro" id="IPR011006">
    <property type="entry name" value="CheY-like_superfamily"/>
</dbReference>